<dbReference type="InterPro" id="IPR047137">
    <property type="entry name" value="ORF3"/>
</dbReference>
<dbReference type="OrthoDB" id="3695445at2"/>
<sequence length="312" mass="33819">MKRNSRSTVTLAHDPLVRGLGWASLALGVPQVVSPYGFTRALGTAPALRNRWTGAAIGVRELTAAAGLLGRPHPAWLWTRVGGDAMDLALLARALMNRDGRGSARTMAATAATSAIAAADVYAAVTRTFRSSPLELTSTVTVGKSPDEAYEFWQRLDRLPEFMTHLDEVRATGPGTSHWTATAPFGRTVEWDAETTEDVPGQRIAWRSLKGADIDNSGEVRFLPAPGGRGTEVHVRLRYDLPAGALGKAAARWFGEEPHQQLDDDLRRLKQVMETGEVIRSEGAPGGKRARSEFPQHPARPLSEEELKEALS</sequence>
<feature type="region of interest" description="Disordered" evidence="1">
    <location>
        <begin position="276"/>
        <end position="312"/>
    </location>
</feature>
<dbReference type="InterPro" id="IPR005031">
    <property type="entry name" value="COQ10_START"/>
</dbReference>
<evidence type="ECO:0000313" key="3">
    <source>
        <dbReference type="EMBL" id="KUN78993.1"/>
    </source>
</evidence>
<dbReference type="Gene3D" id="3.30.530.20">
    <property type="match status" value="1"/>
</dbReference>
<organism evidence="3 4">
    <name type="scientific">Streptomyces bungoensis</name>
    <dbReference type="NCBI Taxonomy" id="285568"/>
    <lineage>
        <taxon>Bacteria</taxon>
        <taxon>Bacillati</taxon>
        <taxon>Actinomycetota</taxon>
        <taxon>Actinomycetes</taxon>
        <taxon>Kitasatosporales</taxon>
        <taxon>Streptomycetaceae</taxon>
        <taxon>Streptomyces</taxon>
    </lineage>
</organism>
<gene>
    <name evidence="3" type="ORF">AQJ66_29345</name>
</gene>
<dbReference type="AlphaFoldDB" id="A0A101SRZ6"/>
<evidence type="ECO:0000256" key="1">
    <source>
        <dbReference type="SAM" id="MobiDB-lite"/>
    </source>
</evidence>
<dbReference type="CDD" id="cd07817">
    <property type="entry name" value="SRPBCC_8"/>
    <property type="match status" value="1"/>
</dbReference>
<evidence type="ECO:0000259" key="2">
    <source>
        <dbReference type="Pfam" id="PF03364"/>
    </source>
</evidence>
<dbReference type="InterPro" id="IPR023393">
    <property type="entry name" value="START-like_dom_sf"/>
</dbReference>
<dbReference type="EMBL" id="LMWX01000055">
    <property type="protein sequence ID" value="KUN78993.1"/>
    <property type="molecule type" value="Genomic_DNA"/>
</dbReference>
<dbReference type="SUPFAM" id="SSF55961">
    <property type="entry name" value="Bet v1-like"/>
    <property type="match status" value="1"/>
</dbReference>
<dbReference type="RefSeq" id="WP_061928110.1">
    <property type="nucleotide sequence ID" value="NZ_KQ948869.1"/>
</dbReference>
<accession>A0A101SRZ6</accession>
<proteinExistence type="predicted"/>
<evidence type="ECO:0000313" key="4">
    <source>
        <dbReference type="Proteomes" id="UP000053024"/>
    </source>
</evidence>
<name>A0A101SRZ6_9ACTN</name>
<protein>
    <submittedName>
        <fullName evidence="3">Cyclase</fullName>
    </submittedName>
</protein>
<dbReference type="Proteomes" id="UP000053024">
    <property type="component" value="Unassembled WGS sequence"/>
</dbReference>
<reference evidence="3 4" key="1">
    <citation type="submission" date="2015-10" db="EMBL/GenBank/DDBJ databases">
        <title>Draft genome sequence of Streptomyces bungoensis DSM 41781, type strain for the species Streptomyces bungoensis.</title>
        <authorList>
            <person name="Ruckert C."/>
            <person name="Winkler A."/>
            <person name="Kalinowski J."/>
            <person name="Kampfer P."/>
            <person name="Glaeser S."/>
        </authorList>
    </citation>
    <scope>NUCLEOTIDE SEQUENCE [LARGE SCALE GENOMIC DNA]</scope>
    <source>
        <strain evidence="3 4">DSM 41781</strain>
    </source>
</reference>
<comment type="caution">
    <text evidence="3">The sequence shown here is derived from an EMBL/GenBank/DDBJ whole genome shotgun (WGS) entry which is preliminary data.</text>
</comment>
<dbReference type="STRING" id="285568.AQJ66_29345"/>
<feature type="compositionally biased region" description="Basic and acidic residues" evidence="1">
    <location>
        <begin position="302"/>
        <end position="312"/>
    </location>
</feature>
<dbReference type="PANTHER" id="PTHR33824">
    <property type="entry name" value="POLYKETIDE CYCLASE/DEHYDRASE AND LIPID TRANSPORT SUPERFAMILY PROTEIN"/>
    <property type="match status" value="1"/>
</dbReference>
<dbReference type="PANTHER" id="PTHR33824:SF7">
    <property type="entry name" value="POLYKETIDE CYCLASE_DEHYDRASE AND LIPID TRANSPORT SUPERFAMILY PROTEIN"/>
    <property type="match status" value="1"/>
</dbReference>
<dbReference type="Pfam" id="PF03364">
    <property type="entry name" value="Polyketide_cyc"/>
    <property type="match status" value="1"/>
</dbReference>
<feature type="domain" description="Coenzyme Q-binding protein COQ10 START" evidence="2">
    <location>
        <begin position="142"/>
        <end position="266"/>
    </location>
</feature>
<keyword evidence="4" id="KW-1185">Reference proteome</keyword>